<dbReference type="Proteomes" id="UP000605518">
    <property type="component" value="Segment"/>
</dbReference>
<reference evidence="1" key="1">
    <citation type="submission" date="2020-01" db="EMBL/GenBank/DDBJ databases">
        <title>Patterns of diversity and host range of bacteriophage communities associated with bean-nodulatin bacteria.</title>
        <authorList>
            <person name="Vann Cauwenberghe J."/>
            <person name="Santamaria R.I."/>
            <person name="Bustos P."/>
            <person name="Juarez S."/>
            <person name="Gonzalez V."/>
        </authorList>
    </citation>
    <scope>NUCLEOTIDE SEQUENCE</scope>
</reference>
<keyword evidence="2" id="KW-1185">Reference proteome</keyword>
<evidence type="ECO:0000313" key="1">
    <source>
        <dbReference type="EMBL" id="QIG67996.1"/>
    </source>
</evidence>
<gene>
    <name evidence="1" type="ORF">EVB55_061</name>
</gene>
<accession>A0A7S5R328</accession>
<evidence type="ECO:0000313" key="2">
    <source>
        <dbReference type="Proteomes" id="UP000605518"/>
    </source>
</evidence>
<proteinExistence type="predicted"/>
<protein>
    <submittedName>
        <fullName evidence="1">Uncharacterized protein</fullName>
    </submittedName>
</protein>
<name>A0A7S5R328_9CAUD</name>
<organism evidence="1 2">
    <name type="scientific">Rhizobium phage RHph_Y68</name>
    <dbReference type="NCBI Taxonomy" id="2509787"/>
    <lineage>
        <taxon>Viruses</taxon>
        <taxon>Duplodnaviria</taxon>
        <taxon>Heunggongvirae</taxon>
        <taxon>Uroviricota</taxon>
        <taxon>Caudoviricetes</taxon>
        <taxon>Pootjesviridae</taxon>
        <taxon>Staniewskivirinae</taxon>
        <taxon>Trinifflemingvirus</taxon>
        <taxon>Trinifflemingvirus Y68</taxon>
    </lineage>
</organism>
<dbReference type="EMBL" id="MN988486">
    <property type="protein sequence ID" value="QIG67996.1"/>
    <property type="molecule type" value="Genomic_DNA"/>
</dbReference>
<sequence>MEILNDHKGSIVKVILTNDMNFIGVVDFYSAETNVLHLKRVGMQKSNVTWHNEATISEESIREIDSPTEFEMNKYLKNDRDLVKNGSVH</sequence>